<organism evidence="1">
    <name type="scientific">marine sediment metagenome</name>
    <dbReference type="NCBI Taxonomy" id="412755"/>
    <lineage>
        <taxon>unclassified sequences</taxon>
        <taxon>metagenomes</taxon>
        <taxon>ecological metagenomes</taxon>
    </lineage>
</organism>
<dbReference type="AlphaFoldDB" id="A0A0F9FPA1"/>
<name>A0A0F9FPA1_9ZZZZ</name>
<accession>A0A0F9FPA1</accession>
<comment type="caution">
    <text evidence="1">The sequence shown here is derived from an EMBL/GenBank/DDBJ whole genome shotgun (WGS) entry which is preliminary data.</text>
</comment>
<dbReference type="EMBL" id="LAZR01029591">
    <property type="protein sequence ID" value="KKL59135.1"/>
    <property type="molecule type" value="Genomic_DNA"/>
</dbReference>
<protein>
    <submittedName>
        <fullName evidence="1">Uncharacterized protein</fullName>
    </submittedName>
</protein>
<reference evidence="1" key="1">
    <citation type="journal article" date="2015" name="Nature">
        <title>Complex archaea that bridge the gap between prokaryotes and eukaryotes.</title>
        <authorList>
            <person name="Spang A."/>
            <person name="Saw J.H."/>
            <person name="Jorgensen S.L."/>
            <person name="Zaremba-Niedzwiedzka K."/>
            <person name="Martijn J."/>
            <person name="Lind A.E."/>
            <person name="van Eijk R."/>
            <person name="Schleper C."/>
            <person name="Guy L."/>
            <person name="Ettema T.J."/>
        </authorList>
    </citation>
    <scope>NUCLEOTIDE SEQUENCE</scope>
</reference>
<proteinExistence type="predicted"/>
<sequence>MARSNVRVLWVLAAGMSAAGCKLQIPLRPPLPPPVEGAVALTPLTRPKDTDLTHRMLLVRYRLITLELPIGSVSESEEIWSYLNEEPVGARIGTALAYNGLRVGMGNRSVWPDIAQVLRRLAGWQLRRSSAVARPGVPLPVTVKRGVGKQTLFLFRPDGTLVGQDYPPGDNVLMLTAGIDRENPSSVRLTCTPLIRAQRRRPRYVRAGGGYTLAAGTDHFALRDMDFAFVLAPGAFLVIGPGPDVRRESSPGHCFLVRRRKGVPFETVLVVAPEVFLAPVTKMR</sequence>
<gene>
    <name evidence="1" type="ORF">LCGC14_2218370</name>
</gene>
<evidence type="ECO:0000313" key="1">
    <source>
        <dbReference type="EMBL" id="KKL59135.1"/>
    </source>
</evidence>
<dbReference type="PROSITE" id="PS51257">
    <property type="entry name" value="PROKAR_LIPOPROTEIN"/>
    <property type="match status" value="1"/>
</dbReference>